<dbReference type="Pfam" id="PF13460">
    <property type="entry name" value="NAD_binding_10"/>
    <property type="match status" value="1"/>
</dbReference>
<dbReference type="Proteomes" id="UP000294576">
    <property type="component" value="Unassembled WGS sequence"/>
</dbReference>
<dbReference type="PANTHER" id="PTHR42748:SF3">
    <property type="entry name" value="BLL4366 PROTEIN"/>
    <property type="match status" value="1"/>
</dbReference>
<dbReference type="InterPro" id="IPR036291">
    <property type="entry name" value="NAD(P)-bd_dom_sf"/>
</dbReference>
<name>A0A4R3QHQ2_RHISU</name>
<protein>
    <submittedName>
        <fullName evidence="3">Uncharacterized protein YbjT (DUF2867 family)</fullName>
    </submittedName>
</protein>
<feature type="domain" description="NAD(P)-binding" evidence="2">
    <location>
        <begin position="7"/>
        <end position="173"/>
    </location>
</feature>
<proteinExistence type="predicted"/>
<gene>
    <name evidence="3" type="ORF">EV132_101686</name>
</gene>
<dbReference type="EMBL" id="SMBH01000001">
    <property type="protein sequence ID" value="TCU20619.1"/>
    <property type="molecule type" value="Genomic_DNA"/>
</dbReference>
<reference evidence="3 4" key="1">
    <citation type="submission" date="2019-03" db="EMBL/GenBank/DDBJ databases">
        <title>Genomic Encyclopedia of Type Strains, Phase IV (KMG-V): Genome sequencing to study the core and pangenomes of soil and plant-associated prokaryotes.</title>
        <authorList>
            <person name="Whitman W."/>
        </authorList>
    </citation>
    <scope>NUCLEOTIDE SEQUENCE [LARGE SCALE GENOMIC DNA]</scope>
    <source>
        <strain evidence="3 4">Hc14</strain>
    </source>
</reference>
<dbReference type="InterPro" id="IPR051164">
    <property type="entry name" value="NmrA-like_oxidored"/>
</dbReference>
<evidence type="ECO:0000259" key="2">
    <source>
        <dbReference type="Pfam" id="PF13460"/>
    </source>
</evidence>
<organism evidence="3 4">
    <name type="scientific">Rhizobium sullae</name>
    <name type="common">Rhizobium hedysari</name>
    <dbReference type="NCBI Taxonomy" id="50338"/>
    <lineage>
        <taxon>Bacteria</taxon>
        <taxon>Pseudomonadati</taxon>
        <taxon>Pseudomonadota</taxon>
        <taxon>Alphaproteobacteria</taxon>
        <taxon>Hyphomicrobiales</taxon>
        <taxon>Rhizobiaceae</taxon>
        <taxon>Rhizobium/Agrobacterium group</taxon>
        <taxon>Rhizobium</taxon>
    </lineage>
</organism>
<dbReference type="AlphaFoldDB" id="A0A4R3QHQ2"/>
<evidence type="ECO:0000313" key="4">
    <source>
        <dbReference type="Proteomes" id="UP000294576"/>
    </source>
</evidence>
<dbReference type="InterPro" id="IPR016040">
    <property type="entry name" value="NAD(P)-bd_dom"/>
</dbReference>
<evidence type="ECO:0000256" key="1">
    <source>
        <dbReference type="ARBA" id="ARBA00022857"/>
    </source>
</evidence>
<dbReference type="SUPFAM" id="SSF51735">
    <property type="entry name" value="NAD(P)-binding Rossmann-fold domains"/>
    <property type="match status" value="1"/>
</dbReference>
<dbReference type="Gene3D" id="3.40.50.720">
    <property type="entry name" value="NAD(P)-binding Rossmann-like Domain"/>
    <property type="match status" value="1"/>
</dbReference>
<dbReference type="PANTHER" id="PTHR42748">
    <property type="entry name" value="NITROGEN METABOLITE REPRESSION PROTEIN NMRA FAMILY MEMBER"/>
    <property type="match status" value="1"/>
</dbReference>
<sequence>MKIVVIGGTGLIGSKTVERLRKKGHDVLAASPNSGVNTITGEGLAEALAGAQVVVDLANSPSFEEKAALEFFETSGRNLFAAEKAAGVRHHVALSVVGTERLQEMGYFRGKMAQEKLIRSSGIPYTIVHATQFYEFMGAIAQSGTTGTTVRLSPGALQPIAADNVADAMADVALAEPLNGMIEIAGPERAPLSEFVTRFLKATNDPRNIVVDPHARYFEVEIDDRTLVPDEGARLGAIRFEEWLSHSTQQK</sequence>
<comment type="caution">
    <text evidence="3">The sequence shown here is derived from an EMBL/GenBank/DDBJ whole genome shotgun (WGS) entry which is preliminary data.</text>
</comment>
<evidence type="ECO:0000313" key="3">
    <source>
        <dbReference type="EMBL" id="TCU20619.1"/>
    </source>
</evidence>
<keyword evidence="1" id="KW-0521">NADP</keyword>
<dbReference type="RefSeq" id="WP_132558956.1">
    <property type="nucleotide sequence ID" value="NZ_SMBH01000001.1"/>
</dbReference>
<accession>A0A4R3QHQ2</accession>